<feature type="signal peptide" evidence="1">
    <location>
        <begin position="1"/>
        <end position="22"/>
    </location>
</feature>
<evidence type="ECO:0000313" key="2">
    <source>
        <dbReference type="EMBL" id="SFV34616.1"/>
    </source>
</evidence>
<proteinExistence type="predicted"/>
<keyword evidence="3" id="KW-1185">Reference proteome</keyword>
<dbReference type="AlphaFoldDB" id="A0A1I7NJ57"/>
<reference evidence="2 3" key="1">
    <citation type="submission" date="2016-10" db="EMBL/GenBank/DDBJ databases">
        <authorList>
            <person name="de Groot N.N."/>
        </authorList>
    </citation>
    <scope>NUCLEOTIDE SEQUENCE [LARGE SCALE GENOMIC DNA]</scope>
    <source>
        <strain evidence="2 3">IPL20</strain>
    </source>
</reference>
<evidence type="ECO:0000256" key="1">
    <source>
        <dbReference type="SAM" id="SignalP"/>
    </source>
</evidence>
<keyword evidence="1" id="KW-0732">Signal</keyword>
<protein>
    <submittedName>
        <fullName evidence="2">Uncharacterized protein</fullName>
    </submittedName>
</protein>
<dbReference type="STRING" id="429728.SAMN05216456_1949"/>
<organism evidence="2 3">
    <name type="scientific">Devosia crocina</name>
    <dbReference type="NCBI Taxonomy" id="429728"/>
    <lineage>
        <taxon>Bacteria</taxon>
        <taxon>Pseudomonadati</taxon>
        <taxon>Pseudomonadota</taxon>
        <taxon>Alphaproteobacteria</taxon>
        <taxon>Hyphomicrobiales</taxon>
        <taxon>Devosiaceae</taxon>
        <taxon>Devosia</taxon>
    </lineage>
</organism>
<dbReference type="EMBL" id="FPCK01000002">
    <property type="protein sequence ID" value="SFV34616.1"/>
    <property type="molecule type" value="Genomic_DNA"/>
</dbReference>
<feature type="chain" id="PRO_5011584847" evidence="1">
    <location>
        <begin position="23"/>
        <end position="185"/>
    </location>
</feature>
<evidence type="ECO:0000313" key="3">
    <source>
        <dbReference type="Proteomes" id="UP000199074"/>
    </source>
</evidence>
<dbReference type="PROSITE" id="PS51257">
    <property type="entry name" value="PROKAR_LIPOPROTEIN"/>
    <property type="match status" value="1"/>
</dbReference>
<gene>
    <name evidence="2" type="ORF">SAMN05216456_1949</name>
</gene>
<accession>A0A1I7NJ57</accession>
<dbReference type="RefSeq" id="WP_210186420.1">
    <property type="nucleotide sequence ID" value="NZ_FPCK01000002.1"/>
</dbReference>
<dbReference type="Proteomes" id="UP000199074">
    <property type="component" value="Unassembled WGS sequence"/>
</dbReference>
<name>A0A1I7NJ57_9HYPH</name>
<sequence>MKKIVLAVGLAGMACAATPAMAAVPQLNVTCADGIEVHADEGGPVYIDGEEAQLEVFNDDYSEASLDGTTISIAINTDGTAGVSYTGPGGANGICSPAAGDQAASTGSAKILFFNAECPGGISVHADEGGPVYLNGKEAEFTSYSESYFEAKEGEVTVSVMSMADGTLDISYTGPGRANGICKLQ</sequence>